<keyword evidence="4" id="KW-0689">Ribosomal protein</keyword>
<feature type="region of interest" description="Disordered" evidence="9">
    <location>
        <begin position="23"/>
        <end position="44"/>
    </location>
</feature>
<evidence type="ECO:0000256" key="7">
    <source>
        <dbReference type="ARBA" id="ARBA00035133"/>
    </source>
</evidence>
<dbReference type="EMBL" id="FN653015">
    <property type="protein sequence ID" value="CBY20274.1"/>
    <property type="molecule type" value="Genomic_DNA"/>
</dbReference>
<dbReference type="Proteomes" id="UP000001307">
    <property type="component" value="Unassembled WGS sequence"/>
</dbReference>
<reference evidence="10 11" key="1">
    <citation type="journal article" date="2010" name="Science">
        <title>Plasticity of animal genome architecture unmasked by rapid evolution of a pelagic tunicate.</title>
        <authorList>
            <person name="Denoeud F."/>
            <person name="Henriet S."/>
            <person name="Mungpakdee S."/>
            <person name="Aury J.M."/>
            <person name="Da Silva C."/>
            <person name="Brinkmann H."/>
            <person name="Mikhaleva J."/>
            <person name="Olsen L.C."/>
            <person name="Jubin C."/>
            <person name="Canestro C."/>
            <person name="Bouquet J.M."/>
            <person name="Danks G."/>
            <person name="Poulain J."/>
            <person name="Campsteijn C."/>
            <person name="Adamski M."/>
            <person name="Cross I."/>
            <person name="Yadetie F."/>
            <person name="Muffato M."/>
            <person name="Louis A."/>
            <person name="Butcher S."/>
            <person name="Tsagkogeorga G."/>
            <person name="Konrad A."/>
            <person name="Singh S."/>
            <person name="Jensen M.F."/>
            <person name="Cong E.H."/>
            <person name="Eikeseth-Otteraa H."/>
            <person name="Noel B."/>
            <person name="Anthouard V."/>
            <person name="Porcel B.M."/>
            <person name="Kachouri-Lafond R."/>
            <person name="Nishino A."/>
            <person name="Ugolini M."/>
            <person name="Chourrout P."/>
            <person name="Nishida H."/>
            <person name="Aasland R."/>
            <person name="Huzurbazar S."/>
            <person name="Westhof E."/>
            <person name="Delsuc F."/>
            <person name="Lehrach H."/>
            <person name="Reinhardt R."/>
            <person name="Weissenbach J."/>
            <person name="Roy S.W."/>
            <person name="Artiguenave F."/>
            <person name="Postlethwait J.H."/>
            <person name="Manak J.R."/>
            <person name="Thompson E.M."/>
            <person name="Jaillon O."/>
            <person name="Du Pasquier L."/>
            <person name="Boudinot P."/>
            <person name="Liberles D.A."/>
            <person name="Volff J.N."/>
            <person name="Philippe H."/>
            <person name="Lenhard B."/>
            <person name="Roest Crollius H."/>
            <person name="Wincker P."/>
            <person name="Chourrout D."/>
        </authorList>
    </citation>
    <scope>NUCLEOTIDE SEQUENCE [LARGE SCALE GENOMIC DNA]</scope>
</reference>
<comment type="subcellular location">
    <subcellularLocation>
        <location evidence="1">Mitochondrion</location>
    </subcellularLocation>
</comment>
<name>E4WR93_OIKDI</name>
<evidence type="ECO:0000256" key="6">
    <source>
        <dbReference type="ARBA" id="ARBA00023274"/>
    </source>
</evidence>
<evidence type="ECO:0000256" key="1">
    <source>
        <dbReference type="ARBA" id="ARBA00004173"/>
    </source>
</evidence>
<keyword evidence="11" id="KW-1185">Reference proteome</keyword>
<evidence type="ECO:0000256" key="5">
    <source>
        <dbReference type="ARBA" id="ARBA00023128"/>
    </source>
</evidence>
<dbReference type="GO" id="GO:0003735">
    <property type="term" value="F:structural constituent of ribosome"/>
    <property type="evidence" value="ECO:0007669"/>
    <property type="project" value="InterPro"/>
</dbReference>
<protein>
    <recommendedName>
        <fullName evidence="7">Small ribosomal subunit protein mS31</fullName>
    </recommendedName>
    <alternativeName>
        <fullName evidence="8">28S ribosomal protein S31, mitochondrial</fullName>
    </alternativeName>
</protein>
<dbReference type="PANTHER" id="PTHR13231:SF3">
    <property type="entry name" value="SMALL RIBOSOMAL SUBUNIT PROTEIN MS31"/>
    <property type="match status" value="1"/>
</dbReference>
<dbReference type="InterPro" id="IPR026299">
    <property type="entry name" value="MRP-S31"/>
</dbReference>
<dbReference type="PANTHER" id="PTHR13231">
    <property type="entry name" value="MITOCHONDRIAL RIBOSOMAL PROTEIN S31"/>
    <property type="match status" value="1"/>
</dbReference>
<keyword evidence="6" id="KW-0687">Ribonucleoprotein</keyword>
<dbReference type="AlphaFoldDB" id="E4WR93"/>
<dbReference type="InParanoid" id="E4WR93"/>
<sequence>MLRKAAQICSSRKKLILSAAVYEKNENRGGNQRSPEEKRKASMEEAQKILDQIFETTSMMKGQVKTTKSEGKADLGQIKELELLTQGLASHESVNYFNPAEVEEYKKRDKISAPKLQKFLADRYKTFQNECYDDGWNKKYAAVQEGRTVSLPTTNEEGARHKQYAGDWRDHVFTEKYLKGMPKDGAIGLFMESAATGLSQNPFYTVDEKKEHLEFFRQYFVNNEDDLVNLDAIEAGIMKATEPIITTEQNEVGKDVWPTEKVIMERYKEMSPWSQDNIGGHSWKKEWSDNEKGPMRYRIWQRRLHLAKLETAEKTADTSKDELLAD</sequence>
<keyword evidence="3" id="KW-0809">Transit peptide</keyword>
<dbReference type="OrthoDB" id="5989925at2759"/>
<evidence type="ECO:0000256" key="2">
    <source>
        <dbReference type="ARBA" id="ARBA00011057"/>
    </source>
</evidence>
<evidence type="ECO:0000256" key="8">
    <source>
        <dbReference type="ARBA" id="ARBA00035363"/>
    </source>
</evidence>
<evidence type="ECO:0000256" key="3">
    <source>
        <dbReference type="ARBA" id="ARBA00022946"/>
    </source>
</evidence>
<dbReference type="Pfam" id="PF15433">
    <property type="entry name" value="MRP-S31"/>
    <property type="match status" value="1"/>
</dbReference>
<keyword evidence="5" id="KW-0496">Mitochondrion</keyword>
<evidence type="ECO:0000313" key="10">
    <source>
        <dbReference type="EMBL" id="CBY20274.1"/>
    </source>
</evidence>
<proteinExistence type="inferred from homology"/>
<dbReference type="GO" id="GO:0005763">
    <property type="term" value="C:mitochondrial small ribosomal subunit"/>
    <property type="evidence" value="ECO:0007669"/>
    <property type="project" value="InterPro"/>
</dbReference>
<gene>
    <name evidence="10" type="ORF">GSOID_T00000261001</name>
</gene>
<comment type="similarity">
    <text evidence="2">Belongs to the mitochondrion-specific ribosomal protein mS31 family.</text>
</comment>
<evidence type="ECO:0000313" key="11">
    <source>
        <dbReference type="Proteomes" id="UP000001307"/>
    </source>
</evidence>
<accession>E4WR93</accession>
<evidence type="ECO:0000256" key="9">
    <source>
        <dbReference type="SAM" id="MobiDB-lite"/>
    </source>
</evidence>
<evidence type="ECO:0000256" key="4">
    <source>
        <dbReference type="ARBA" id="ARBA00022980"/>
    </source>
</evidence>
<feature type="compositionally biased region" description="Basic and acidic residues" evidence="9">
    <location>
        <begin position="34"/>
        <end position="44"/>
    </location>
</feature>
<organism evidence="10 11">
    <name type="scientific">Oikopleura dioica</name>
    <name type="common">Tunicate</name>
    <dbReference type="NCBI Taxonomy" id="34765"/>
    <lineage>
        <taxon>Eukaryota</taxon>
        <taxon>Metazoa</taxon>
        <taxon>Chordata</taxon>
        <taxon>Tunicata</taxon>
        <taxon>Appendicularia</taxon>
        <taxon>Copelata</taxon>
        <taxon>Oikopleuridae</taxon>
        <taxon>Oikopleura</taxon>
    </lineage>
</organism>